<proteinExistence type="predicted"/>
<dbReference type="AlphaFoldDB" id="A0A167JRJ2"/>
<dbReference type="EMBL" id="AUXX01000045">
    <property type="protein sequence ID" value="KZN61561.1"/>
    <property type="molecule type" value="Genomic_DNA"/>
</dbReference>
<accession>A0A167JRJ2</accession>
<sequence>MSELQKLVNTVELLVDTVEEHTPKIQQSLAESAQKIADKEQQVDAFLANARPEQRIVQDITIGGSADYFYPVWFTMPDNEFGTARLEIHRFYAWNGAEGERPLTPLSNHQASLNLELEGSSNKSGGDANFLMIKRFSERYNMTSSHVAFQMFATQRLIDVTKPAFNNLADGTFDALSNKFSGIYLRGGGLTYRFTKNWAGDINFYDEHTPIELENFGATANAKLTVAPIPIAERIEPNATLVPYEKLLTGATA</sequence>
<gene>
    <name evidence="1" type="ORF">N478_05705</name>
</gene>
<organism evidence="1 2">
    <name type="scientific">Pseudoalteromonas luteoviolacea S4060-1</name>
    <dbReference type="NCBI Taxonomy" id="1365257"/>
    <lineage>
        <taxon>Bacteria</taxon>
        <taxon>Pseudomonadati</taxon>
        <taxon>Pseudomonadota</taxon>
        <taxon>Gammaproteobacteria</taxon>
        <taxon>Alteromonadales</taxon>
        <taxon>Pseudoalteromonadaceae</taxon>
        <taxon>Pseudoalteromonas</taxon>
    </lineage>
</organism>
<dbReference type="PATRIC" id="fig|1365257.3.peg.4458"/>
<dbReference type="Proteomes" id="UP000076661">
    <property type="component" value="Unassembled WGS sequence"/>
</dbReference>
<reference evidence="1 2" key="1">
    <citation type="submission" date="2013-07" db="EMBL/GenBank/DDBJ databases">
        <title>Comparative Genomic and Metabolomic Analysis of Twelve Strains of Pseudoalteromonas luteoviolacea.</title>
        <authorList>
            <person name="Vynne N.G."/>
            <person name="Mansson M."/>
            <person name="Gram L."/>
        </authorList>
    </citation>
    <scope>NUCLEOTIDE SEQUENCE [LARGE SCALE GENOMIC DNA]</scope>
    <source>
        <strain evidence="1 2">S4060-1</strain>
    </source>
</reference>
<comment type="caution">
    <text evidence="1">The sequence shown here is derived from an EMBL/GenBank/DDBJ whole genome shotgun (WGS) entry which is preliminary data.</text>
</comment>
<name>A0A167JRJ2_9GAMM</name>
<protein>
    <submittedName>
        <fullName evidence="1">Uncharacterized protein</fullName>
    </submittedName>
</protein>
<evidence type="ECO:0000313" key="2">
    <source>
        <dbReference type="Proteomes" id="UP000076661"/>
    </source>
</evidence>
<dbReference type="RefSeq" id="WP_063382664.1">
    <property type="nucleotide sequence ID" value="NZ_AUXX01000045.1"/>
</dbReference>
<evidence type="ECO:0000313" key="1">
    <source>
        <dbReference type="EMBL" id="KZN61561.1"/>
    </source>
</evidence>